<keyword evidence="4" id="KW-1185">Reference proteome</keyword>
<evidence type="ECO:0000256" key="1">
    <source>
        <dbReference type="SAM" id="MobiDB-lite"/>
    </source>
</evidence>
<name>A0A9P5XFE6_9AGAR</name>
<feature type="region of interest" description="Disordered" evidence="1">
    <location>
        <begin position="28"/>
        <end position="48"/>
    </location>
</feature>
<feature type="signal peptide" evidence="2">
    <location>
        <begin position="1"/>
        <end position="28"/>
    </location>
</feature>
<sequence length="174" mass="18674">MQRLDMHPPPLFMLIVTLLGVSSSSTSSALPASSSSSSSSVPSVSTSGGYDTTAGSADIYHDYHYKVSSDDGDDTFVFPDADFKTGCSFTAQGRAYDLCPLATLERVIDVNRHNKVRMANGGKGKGRETAEREYRVTLGGMLGAGGSDSESVSDWNFSLILLFWDCDEICLSFV</sequence>
<reference evidence="3" key="1">
    <citation type="submission" date="2020-11" db="EMBL/GenBank/DDBJ databases">
        <authorList>
            <consortium name="DOE Joint Genome Institute"/>
            <person name="Ahrendt S."/>
            <person name="Riley R."/>
            <person name="Andreopoulos W."/>
            <person name="Labutti K."/>
            <person name="Pangilinan J."/>
            <person name="Ruiz-Duenas F.J."/>
            <person name="Barrasa J.M."/>
            <person name="Sanchez-Garcia M."/>
            <person name="Camarero S."/>
            <person name="Miyauchi S."/>
            <person name="Serrano A."/>
            <person name="Linde D."/>
            <person name="Babiker R."/>
            <person name="Drula E."/>
            <person name="Ayuso-Fernandez I."/>
            <person name="Pacheco R."/>
            <person name="Padilla G."/>
            <person name="Ferreira P."/>
            <person name="Barriuso J."/>
            <person name="Kellner H."/>
            <person name="Castanera R."/>
            <person name="Alfaro M."/>
            <person name="Ramirez L."/>
            <person name="Pisabarro A.G."/>
            <person name="Kuo A."/>
            <person name="Tritt A."/>
            <person name="Lipzen A."/>
            <person name="He G."/>
            <person name="Yan M."/>
            <person name="Ng V."/>
            <person name="Cullen D."/>
            <person name="Martin F."/>
            <person name="Rosso M.-N."/>
            <person name="Henrissat B."/>
            <person name="Hibbett D."/>
            <person name="Martinez A.T."/>
            <person name="Grigoriev I.V."/>
        </authorList>
    </citation>
    <scope>NUCLEOTIDE SEQUENCE</scope>
    <source>
        <strain evidence="3">MF-IS2</strain>
    </source>
</reference>
<keyword evidence="2" id="KW-0732">Signal</keyword>
<dbReference type="Proteomes" id="UP000807342">
    <property type="component" value="Unassembled WGS sequence"/>
</dbReference>
<dbReference type="EMBL" id="MU151106">
    <property type="protein sequence ID" value="KAF9450378.1"/>
    <property type="molecule type" value="Genomic_DNA"/>
</dbReference>
<accession>A0A9P5XFE6</accession>
<evidence type="ECO:0000313" key="3">
    <source>
        <dbReference type="EMBL" id="KAF9450378.1"/>
    </source>
</evidence>
<dbReference type="AlphaFoldDB" id="A0A9P5XFE6"/>
<comment type="caution">
    <text evidence="3">The sequence shown here is derived from an EMBL/GenBank/DDBJ whole genome shotgun (WGS) entry which is preliminary data.</text>
</comment>
<organism evidence="3 4">
    <name type="scientific">Macrolepiota fuliginosa MF-IS2</name>
    <dbReference type="NCBI Taxonomy" id="1400762"/>
    <lineage>
        <taxon>Eukaryota</taxon>
        <taxon>Fungi</taxon>
        <taxon>Dikarya</taxon>
        <taxon>Basidiomycota</taxon>
        <taxon>Agaricomycotina</taxon>
        <taxon>Agaricomycetes</taxon>
        <taxon>Agaricomycetidae</taxon>
        <taxon>Agaricales</taxon>
        <taxon>Agaricineae</taxon>
        <taxon>Agaricaceae</taxon>
        <taxon>Macrolepiota</taxon>
    </lineage>
</organism>
<evidence type="ECO:0000256" key="2">
    <source>
        <dbReference type="SAM" id="SignalP"/>
    </source>
</evidence>
<protein>
    <submittedName>
        <fullName evidence="3">Uncharacterized protein</fullName>
    </submittedName>
</protein>
<feature type="chain" id="PRO_5040299408" evidence="2">
    <location>
        <begin position="29"/>
        <end position="174"/>
    </location>
</feature>
<evidence type="ECO:0000313" key="4">
    <source>
        <dbReference type="Proteomes" id="UP000807342"/>
    </source>
</evidence>
<proteinExistence type="predicted"/>
<gene>
    <name evidence="3" type="ORF">P691DRAFT_472031</name>
</gene>